<name>A0ABW4RQQ6_9BACL</name>
<evidence type="ECO:0000259" key="8">
    <source>
        <dbReference type="PROSITE" id="PS50885"/>
    </source>
</evidence>
<evidence type="ECO:0000256" key="7">
    <source>
        <dbReference type="SAM" id="Phobius"/>
    </source>
</evidence>
<dbReference type="PANTHER" id="PTHR34220">
    <property type="entry name" value="SENSOR HISTIDINE KINASE YPDA"/>
    <property type="match status" value="1"/>
</dbReference>
<keyword evidence="6 7" id="KW-0472">Membrane</keyword>
<dbReference type="GO" id="GO:0004673">
    <property type="term" value="F:protein histidine kinase activity"/>
    <property type="evidence" value="ECO:0007669"/>
    <property type="project" value="UniProtKB-EC"/>
</dbReference>
<dbReference type="RefSeq" id="WP_347323644.1">
    <property type="nucleotide sequence ID" value="NZ_JBCGUH010000002.1"/>
</dbReference>
<sequence length="591" mass="68281">MSRYNLFTKIVILVVLMLIPVIVLYSYSNRTTANVLRKELNQSNMNQLSFFQNQVNTNIELLASWPNLLIHDPDIVSFNDLYLQNDYLNLDAINLVKRIQGKLAIQESSSNWRSRLSIYSPSLQRLITDNDVTTISKKDALQSFHSGWQVSQLPSSNESVPTEFEFSWTSILPYNATVEADNISTVVKVEFDSGNIQDMLDKFKSDGRRDPFYYNPAFGTIYNRSADHELTDELISSLHQQPLQDLESRTIEVENKPYMVNVVRSEATGWYMIDYIPLDDILKPIDDSNRLFYLAMIVLLLMSCIASYLLYAQVQVPMRQLIAGFNRLKQEDYSVRIKPKGRNEFAYLSDRFNSMVEQIQMLFEHVYLEKIHVREARLKQLQSQINPHFFYNCFSFITSMAKLNNQQAVIAMSKNLSQYYRYTTRQERDLVPLSEEMAFVSNYLAIQQMRMSRLMYTIELEEALNAVPIPPLLIQPLVENAVIHGIEPYSSAGQLIIKGWRDGDHWQISVEDDGKGLDEEERFKLWTSLQEPLGEEMGCGLWNVHQRMQLRFGEDAGVTLSSSMLGGLKVTLSWRVEGRTDQEVDHPNEIA</sequence>
<dbReference type="InterPro" id="IPR050640">
    <property type="entry name" value="Bact_2-comp_sensor_kinase"/>
</dbReference>
<dbReference type="InterPro" id="IPR036890">
    <property type="entry name" value="HATPase_C_sf"/>
</dbReference>
<dbReference type="Pfam" id="PF02518">
    <property type="entry name" value="HATPase_c"/>
    <property type="match status" value="1"/>
</dbReference>
<evidence type="ECO:0000256" key="5">
    <source>
        <dbReference type="ARBA" id="ARBA00022777"/>
    </source>
</evidence>
<gene>
    <name evidence="9" type="ORF">ACFSC9_21630</name>
</gene>
<evidence type="ECO:0000256" key="6">
    <source>
        <dbReference type="ARBA" id="ARBA00023136"/>
    </source>
</evidence>
<evidence type="ECO:0000256" key="1">
    <source>
        <dbReference type="ARBA" id="ARBA00004651"/>
    </source>
</evidence>
<feature type="domain" description="HAMP" evidence="8">
    <location>
        <begin position="312"/>
        <end position="364"/>
    </location>
</feature>
<dbReference type="EMBL" id="JBHUEH010000032">
    <property type="protein sequence ID" value="MFD1888089.1"/>
    <property type="molecule type" value="Genomic_DNA"/>
</dbReference>
<dbReference type="InterPro" id="IPR003594">
    <property type="entry name" value="HATPase_dom"/>
</dbReference>
<dbReference type="EC" id="2.7.13.3" evidence="9"/>
<protein>
    <submittedName>
        <fullName evidence="9">Sensor histidine kinase</fullName>
        <ecNumber evidence="9">2.7.13.3</ecNumber>
    </submittedName>
</protein>
<evidence type="ECO:0000313" key="9">
    <source>
        <dbReference type="EMBL" id="MFD1888089.1"/>
    </source>
</evidence>
<dbReference type="InterPro" id="IPR010559">
    <property type="entry name" value="Sig_transdc_His_kin_internal"/>
</dbReference>
<keyword evidence="4 9" id="KW-0808">Transferase</keyword>
<keyword evidence="7" id="KW-1133">Transmembrane helix</keyword>
<keyword evidence="5 9" id="KW-0418">Kinase</keyword>
<dbReference type="Gene3D" id="6.10.340.10">
    <property type="match status" value="1"/>
</dbReference>
<dbReference type="PANTHER" id="PTHR34220:SF7">
    <property type="entry name" value="SENSOR HISTIDINE KINASE YPDA"/>
    <property type="match status" value="1"/>
</dbReference>
<keyword evidence="3" id="KW-0597">Phosphoprotein</keyword>
<evidence type="ECO:0000313" key="10">
    <source>
        <dbReference type="Proteomes" id="UP001597233"/>
    </source>
</evidence>
<proteinExistence type="predicted"/>
<dbReference type="Pfam" id="PF06580">
    <property type="entry name" value="His_kinase"/>
    <property type="match status" value="1"/>
</dbReference>
<dbReference type="PROSITE" id="PS50885">
    <property type="entry name" value="HAMP"/>
    <property type="match status" value="1"/>
</dbReference>
<comment type="caution">
    <text evidence="9">The sequence shown here is derived from an EMBL/GenBank/DDBJ whole genome shotgun (WGS) entry which is preliminary data.</text>
</comment>
<evidence type="ECO:0000256" key="3">
    <source>
        <dbReference type="ARBA" id="ARBA00022553"/>
    </source>
</evidence>
<keyword evidence="2" id="KW-1003">Cell membrane</keyword>
<evidence type="ECO:0000256" key="2">
    <source>
        <dbReference type="ARBA" id="ARBA00022475"/>
    </source>
</evidence>
<organism evidence="9 10">
    <name type="scientific">Paenibacillus wenxiniae</name>
    <dbReference type="NCBI Taxonomy" id="1636843"/>
    <lineage>
        <taxon>Bacteria</taxon>
        <taxon>Bacillati</taxon>
        <taxon>Bacillota</taxon>
        <taxon>Bacilli</taxon>
        <taxon>Bacillales</taxon>
        <taxon>Paenibacillaceae</taxon>
        <taxon>Paenibacillus</taxon>
    </lineage>
</organism>
<dbReference type="Proteomes" id="UP001597233">
    <property type="component" value="Unassembled WGS sequence"/>
</dbReference>
<dbReference type="SMART" id="SM00304">
    <property type="entry name" value="HAMP"/>
    <property type="match status" value="1"/>
</dbReference>
<reference evidence="10" key="1">
    <citation type="journal article" date="2019" name="Int. J. Syst. Evol. Microbiol.">
        <title>The Global Catalogue of Microorganisms (GCM) 10K type strain sequencing project: providing services to taxonomists for standard genome sequencing and annotation.</title>
        <authorList>
            <consortium name="The Broad Institute Genomics Platform"/>
            <consortium name="The Broad Institute Genome Sequencing Center for Infectious Disease"/>
            <person name="Wu L."/>
            <person name="Ma J."/>
        </authorList>
    </citation>
    <scope>NUCLEOTIDE SEQUENCE [LARGE SCALE GENOMIC DNA]</scope>
    <source>
        <strain evidence="10">CCUG 54950</strain>
    </source>
</reference>
<evidence type="ECO:0000256" key="4">
    <source>
        <dbReference type="ARBA" id="ARBA00022679"/>
    </source>
</evidence>
<feature type="transmembrane region" description="Helical" evidence="7">
    <location>
        <begin position="291"/>
        <end position="311"/>
    </location>
</feature>
<keyword evidence="10" id="KW-1185">Reference proteome</keyword>
<feature type="transmembrane region" description="Helical" evidence="7">
    <location>
        <begin position="6"/>
        <end position="27"/>
    </location>
</feature>
<accession>A0ABW4RQQ6</accession>
<dbReference type="SUPFAM" id="SSF55874">
    <property type="entry name" value="ATPase domain of HSP90 chaperone/DNA topoisomerase II/histidine kinase"/>
    <property type="match status" value="1"/>
</dbReference>
<dbReference type="CDD" id="cd06225">
    <property type="entry name" value="HAMP"/>
    <property type="match status" value="1"/>
</dbReference>
<keyword evidence="7" id="KW-0812">Transmembrane</keyword>
<comment type="subcellular location">
    <subcellularLocation>
        <location evidence="1">Cell membrane</location>
        <topology evidence="1">Multi-pass membrane protein</topology>
    </subcellularLocation>
</comment>
<dbReference type="Gene3D" id="3.30.565.10">
    <property type="entry name" value="Histidine kinase-like ATPase, C-terminal domain"/>
    <property type="match status" value="1"/>
</dbReference>
<dbReference type="Pfam" id="PF00672">
    <property type="entry name" value="HAMP"/>
    <property type="match status" value="1"/>
</dbReference>
<dbReference type="SUPFAM" id="SSF158472">
    <property type="entry name" value="HAMP domain-like"/>
    <property type="match status" value="1"/>
</dbReference>
<dbReference type="InterPro" id="IPR003660">
    <property type="entry name" value="HAMP_dom"/>
</dbReference>